<keyword evidence="2" id="KW-0132">Cell division</keyword>
<dbReference type="Gene3D" id="3.30.110.150">
    <property type="entry name" value="SepF-like protein"/>
    <property type="match status" value="1"/>
</dbReference>
<dbReference type="InterPro" id="IPR007561">
    <property type="entry name" value="Cell_div_SepF/SepF-rel"/>
</dbReference>
<proteinExistence type="predicted"/>
<evidence type="ECO:0000313" key="2">
    <source>
        <dbReference type="EMBL" id="HIY73297.1"/>
    </source>
</evidence>
<keyword evidence="1" id="KW-1133">Transmembrane helix</keyword>
<evidence type="ECO:0000256" key="1">
    <source>
        <dbReference type="SAM" id="Phobius"/>
    </source>
</evidence>
<comment type="caution">
    <text evidence="2">The sequence shown here is derived from an EMBL/GenBank/DDBJ whole genome shotgun (WGS) entry which is preliminary data.</text>
</comment>
<protein>
    <submittedName>
        <fullName evidence="2">Cell division protein SepF</fullName>
    </submittedName>
</protein>
<name>A0A9D1Z4K3_9FIRM</name>
<dbReference type="Pfam" id="PF04472">
    <property type="entry name" value="SepF"/>
    <property type="match status" value="1"/>
</dbReference>
<sequence>MNNVIDMADWVHSHAYFICPDSTDEIERIARRLIYEESVCVDFSRLSDKAMMKMLYFLSGVTYAMNGSVIQVSPFKYVFC</sequence>
<dbReference type="AlphaFoldDB" id="A0A9D1Z4K3"/>
<reference evidence="2" key="2">
    <citation type="submission" date="2021-04" db="EMBL/GenBank/DDBJ databases">
        <authorList>
            <person name="Gilroy R."/>
        </authorList>
    </citation>
    <scope>NUCLEOTIDE SEQUENCE</scope>
    <source>
        <strain evidence="2">CHK33-7979</strain>
    </source>
</reference>
<feature type="transmembrane region" description="Helical" evidence="1">
    <location>
        <begin position="54"/>
        <end position="73"/>
    </location>
</feature>
<keyword evidence="1" id="KW-0812">Transmembrane</keyword>
<keyword evidence="2" id="KW-0131">Cell cycle</keyword>
<dbReference type="InterPro" id="IPR038594">
    <property type="entry name" value="SepF-like_sf"/>
</dbReference>
<organism evidence="2 3">
    <name type="scientific">Candidatus Intestinimonas merdavium</name>
    <dbReference type="NCBI Taxonomy" id="2838622"/>
    <lineage>
        <taxon>Bacteria</taxon>
        <taxon>Bacillati</taxon>
        <taxon>Bacillota</taxon>
        <taxon>Clostridia</taxon>
        <taxon>Eubacteriales</taxon>
        <taxon>Intestinimonas</taxon>
    </lineage>
</organism>
<gene>
    <name evidence="2" type="ORF">H9826_04900</name>
</gene>
<keyword evidence="1" id="KW-0472">Membrane</keyword>
<evidence type="ECO:0000313" key="3">
    <source>
        <dbReference type="Proteomes" id="UP000886824"/>
    </source>
</evidence>
<dbReference type="Proteomes" id="UP000886824">
    <property type="component" value="Unassembled WGS sequence"/>
</dbReference>
<dbReference type="EMBL" id="DXCX01000051">
    <property type="protein sequence ID" value="HIY73297.1"/>
    <property type="molecule type" value="Genomic_DNA"/>
</dbReference>
<accession>A0A9D1Z4K3</accession>
<dbReference type="GO" id="GO:0090529">
    <property type="term" value="P:cell septum assembly"/>
    <property type="evidence" value="ECO:0007669"/>
    <property type="project" value="InterPro"/>
</dbReference>
<reference evidence="2" key="1">
    <citation type="journal article" date="2021" name="PeerJ">
        <title>Extensive microbial diversity within the chicken gut microbiome revealed by metagenomics and culture.</title>
        <authorList>
            <person name="Gilroy R."/>
            <person name="Ravi A."/>
            <person name="Getino M."/>
            <person name="Pursley I."/>
            <person name="Horton D.L."/>
            <person name="Alikhan N.F."/>
            <person name="Baker D."/>
            <person name="Gharbi K."/>
            <person name="Hall N."/>
            <person name="Watson M."/>
            <person name="Adriaenssens E.M."/>
            <person name="Foster-Nyarko E."/>
            <person name="Jarju S."/>
            <person name="Secka A."/>
            <person name="Antonio M."/>
            <person name="Oren A."/>
            <person name="Chaudhuri R.R."/>
            <person name="La Ragione R."/>
            <person name="Hildebrand F."/>
            <person name="Pallen M.J."/>
        </authorList>
    </citation>
    <scope>NUCLEOTIDE SEQUENCE</scope>
    <source>
        <strain evidence="2">CHK33-7979</strain>
    </source>
</reference>